<dbReference type="WBParaSite" id="Pan_g17241.t1">
    <property type="protein sequence ID" value="Pan_g17241.t1"/>
    <property type="gene ID" value="Pan_g17241"/>
</dbReference>
<dbReference type="PROSITE" id="PS00028">
    <property type="entry name" value="ZINC_FINGER_C2H2_1"/>
    <property type="match status" value="2"/>
</dbReference>
<keyword evidence="5" id="KW-0862">Zinc</keyword>
<keyword evidence="2" id="KW-0479">Metal-binding</keyword>
<keyword evidence="4 8" id="KW-0863">Zinc-finger</keyword>
<sequence length="185" mass="20768">MSASPQQCSLNFVVNNCPTVSPSESYCSSTSSQFTFPSAWSPPMYAPEAERMRMIELEQAIVTEMLRIAVACRMNADTVITSTSPPASEPSPSQSVESKPHGCPECGKYFRFHSNLVEHRTVHFQGKTHFYACPLCPKRCRLKGNLKKHLHRHYSSRKAVDEVGNLHEGINDYSLSNITQKKIVF</sequence>
<evidence type="ECO:0000256" key="1">
    <source>
        <dbReference type="ARBA" id="ARBA00004123"/>
    </source>
</evidence>
<evidence type="ECO:0000256" key="7">
    <source>
        <dbReference type="ARBA" id="ARBA00023242"/>
    </source>
</evidence>
<dbReference type="PANTHER" id="PTHR24404">
    <property type="entry name" value="ZINC FINGER PROTEIN"/>
    <property type="match status" value="1"/>
</dbReference>
<reference evidence="11" key="1">
    <citation type="journal article" date="2013" name="Genetics">
        <title>The draft genome and transcriptome of Panagrellus redivivus are shaped by the harsh demands of a free-living lifestyle.</title>
        <authorList>
            <person name="Srinivasan J."/>
            <person name="Dillman A.R."/>
            <person name="Macchietto M.G."/>
            <person name="Heikkinen L."/>
            <person name="Lakso M."/>
            <person name="Fracchia K.M."/>
            <person name="Antoshechkin I."/>
            <person name="Mortazavi A."/>
            <person name="Wong G."/>
            <person name="Sternberg P.W."/>
        </authorList>
    </citation>
    <scope>NUCLEOTIDE SEQUENCE [LARGE SCALE GENOMIC DNA]</scope>
    <source>
        <strain evidence="11">MT8872</strain>
    </source>
</reference>
<dbReference type="SUPFAM" id="SSF57667">
    <property type="entry name" value="beta-beta-alpha zinc fingers"/>
    <property type="match status" value="1"/>
</dbReference>
<evidence type="ECO:0000256" key="3">
    <source>
        <dbReference type="ARBA" id="ARBA00022737"/>
    </source>
</evidence>
<organism evidence="11 12">
    <name type="scientific">Panagrellus redivivus</name>
    <name type="common">Microworm</name>
    <dbReference type="NCBI Taxonomy" id="6233"/>
    <lineage>
        <taxon>Eukaryota</taxon>
        <taxon>Metazoa</taxon>
        <taxon>Ecdysozoa</taxon>
        <taxon>Nematoda</taxon>
        <taxon>Chromadorea</taxon>
        <taxon>Rhabditida</taxon>
        <taxon>Tylenchina</taxon>
        <taxon>Panagrolaimomorpha</taxon>
        <taxon>Panagrolaimoidea</taxon>
        <taxon>Panagrolaimidae</taxon>
        <taxon>Panagrellus</taxon>
    </lineage>
</organism>
<dbReference type="Proteomes" id="UP000492821">
    <property type="component" value="Unassembled WGS sequence"/>
</dbReference>
<dbReference type="Pfam" id="PF00096">
    <property type="entry name" value="zf-C2H2"/>
    <property type="match status" value="2"/>
</dbReference>
<dbReference type="GO" id="GO:0005634">
    <property type="term" value="C:nucleus"/>
    <property type="evidence" value="ECO:0007669"/>
    <property type="project" value="UniProtKB-SubCell"/>
</dbReference>
<evidence type="ECO:0000313" key="11">
    <source>
        <dbReference type="Proteomes" id="UP000492821"/>
    </source>
</evidence>
<dbReference type="PROSITE" id="PS50157">
    <property type="entry name" value="ZINC_FINGER_C2H2_2"/>
    <property type="match status" value="2"/>
</dbReference>
<reference evidence="12" key="2">
    <citation type="submission" date="2020-10" db="UniProtKB">
        <authorList>
            <consortium name="WormBaseParasite"/>
        </authorList>
    </citation>
    <scope>IDENTIFICATION</scope>
</reference>
<dbReference type="PANTHER" id="PTHR24404:SF110">
    <property type="entry name" value="C2H2-TYPE DOMAIN-CONTAINING PROTEIN"/>
    <property type="match status" value="1"/>
</dbReference>
<feature type="domain" description="C2H2-type" evidence="10">
    <location>
        <begin position="101"/>
        <end position="128"/>
    </location>
</feature>
<dbReference type="GO" id="GO:0006357">
    <property type="term" value="P:regulation of transcription by RNA polymerase II"/>
    <property type="evidence" value="ECO:0007669"/>
    <property type="project" value="TreeGrafter"/>
</dbReference>
<protein>
    <submittedName>
        <fullName evidence="12">C2H2-type domain-containing protein</fullName>
    </submittedName>
</protein>
<evidence type="ECO:0000256" key="4">
    <source>
        <dbReference type="ARBA" id="ARBA00022771"/>
    </source>
</evidence>
<proteinExistence type="predicted"/>
<comment type="subcellular location">
    <subcellularLocation>
        <location evidence="1">Nucleus</location>
    </subcellularLocation>
</comment>
<keyword evidence="6" id="KW-0238">DNA-binding</keyword>
<evidence type="ECO:0000259" key="10">
    <source>
        <dbReference type="PROSITE" id="PS50157"/>
    </source>
</evidence>
<evidence type="ECO:0000256" key="2">
    <source>
        <dbReference type="ARBA" id="ARBA00022723"/>
    </source>
</evidence>
<keyword evidence="7" id="KW-0539">Nucleus</keyword>
<feature type="domain" description="C2H2-type" evidence="10">
    <location>
        <begin position="131"/>
        <end position="158"/>
    </location>
</feature>
<feature type="region of interest" description="Disordered" evidence="9">
    <location>
        <begin position="81"/>
        <end position="100"/>
    </location>
</feature>
<accession>A0A7E4V6Y1</accession>
<dbReference type="InterPro" id="IPR050589">
    <property type="entry name" value="Ikaros_C2H2-ZF"/>
</dbReference>
<dbReference type="InterPro" id="IPR036236">
    <property type="entry name" value="Znf_C2H2_sf"/>
</dbReference>
<dbReference type="InterPro" id="IPR013087">
    <property type="entry name" value="Znf_C2H2_type"/>
</dbReference>
<evidence type="ECO:0000313" key="12">
    <source>
        <dbReference type="WBParaSite" id="Pan_g17241.t1"/>
    </source>
</evidence>
<dbReference type="GO" id="GO:0000978">
    <property type="term" value="F:RNA polymerase II cis-regulatory region sequence-specific DNA binding"/>
    <property type="evidence" value="ECO:0007669"/>
    <property type="project" value="TreeGrafter"/>
</dbReference>
<dbReference type="GO" id="GO:0003700">
    <property type="term" value="F:DNA-binding transcription factor activity"/>
    <property type="evidence" value="ECO:0007669"/>
    <property type="project" value="TreeGrafter"/>
</dbReference>
<dbReference type="Gene3D" id="3.30.160.60">
    <property type="entry name" value="Classic Zinc Finger"/>
    <property type="match status" value="2"/>
</dbReference>
<feature type="compositionally biased region" description="Low complexity" evidence="9">
    <location>
        <begin position="82"/>
        <end position="97"/>
    </location>
</feature>
<dbReference type="AlphaFoldDB" id="A0A7E4V6Y1"/>
<evidence type="ECO:0000256" key="8">
    <source>
        <dbReference type="PROSITE-ProRule" id="PRU00042"/>
    </source>
</evidence>
<dbReference type="GO" id="GO:0008270">
    <property type="term" value="F:zinc ion binding"/>
    <property type="evidence" value="ECO:0007669"/>
    <property type="project" value="UniProtKB-KW"/>
</dbReference>
<evidence type="ECO:0000256" key="9">
    <source>
        <dbReference type="SAM" id="MobiDB-lite"/>
    </source>
</evidence>
<evidence type="ECO:0000256" key="5">
    <source>
        <dbReference type="ARBA" id="ARBA00022833"/>
    </source>
</evidence>
<evidence type="ECO:0000256" key="6">
    <source>
        <dbReference type="ARBA" id="ARBA00023125"/>
    </source>
</evidence>
<dbReference type="FunFam" id="3.30.160.60:FF:000340">
    <property type="entry name" value="zinc finger protein 473 isoform X1"/>
    <property type="match status" value="1"/>
</dbReference>
<dbReference type="SMART" id="SM00355">
    <property type="entry name" value="ZnF_C2H2"/>
    <property type="match status" value="2"/>
</dbReference>
<keyword evidence="3" id="KW-0677">Repeat</keyword>
<keyword evidence="11" id="KW-1185">Reference proteome</keyword>
<name>A0A7E4V6Y1_PANRE</name>